<evidence type="ECO:0000313" key="3">
    <source>
        <dbReference type="Proteomes" id="UP000060778"/>
    </source>
</evidence>
<dbReference type="EMBL" id="CP006867">
    <property type="protein sequence ID" value="ALU12640.1"/>
    <property type="molecule type" value="Genomic_DNA"/>
</dbReference>
<proteinExistence type="predicted"/>
<name>A0A0U3FT69_9CREN</name>
<organism evidence="2 3">
    <name type="scientific">Ignicoccus islandicus DSM 13165</name>
    <dbReference type="NCBI Taxonomy" id="940295"/>
    <lineage>
        <taxon>Archaea</taxon>
        <taxon>Thermoproteota</taxon>
        <taxon>Thermoprotei</taxon>
        <taxon>Desulfurococcales</taxon>
        <taxon>Desulfurococcaceae</taxon>
        <taxon>Ignicoccus</taxon>
    </lineage>
</organism>
<accession>A0A0U3FT69</accession>
<evidence type="ECO:0000313" key="2">
    <source>
        <dbReference type="EMBL" id="ALU12640.1"/>
    </source>
</evidence>
<evidence type="ECO:0000256" key="1">
    <source>
        <dbReference type="SAM" id="Phobius"/>
    </source>
</evidence>
<sequence length="339" mass="38214">MRVKLLALIVIALAISSRSLPVIELHQAYYQLGELSHATVVVRSDSNEDYHVRVKLIGAKLESGGNSIEFARKVKSGEAIRIDLNFVPREPVTRIRLEVNSVKAEGLLGKVPVPGALAEYEIREKVISIGLWNPLSKAVRFVVSFNAANPVKEVVEKKCIERGTAYSTYYYCLKKTCAVPFYGNLNCTKWETVEEVNYSCIEWRDGGCTKYLVVPIRLNKCVEMVAGPGCLLWTCAKWKVEREPVEFCKVEVTEVRKLWPSYALWSGEVEGFAELKVPFEYKEGSLEAGGNEVTLFSVYADGELVLEARESAFPDIIPFIETLILYAFSFYFLWRSTHG</sequence>
<keyword evidence="1" id="KW-1133">Transmembrane helix</keyword>
<dbReference type="RefSeq" id="WP_075050098.1">
    <property type="nucleotide sequence ID" value="NZ_CP006867.1"/>
</dbReference>
<dbReference type="AlphaFoldDB" id="A0A0U3FT69"/>
<keyword evidence="1" id="KW-0472">Membrane</keyword>
<keyword evidence="3" id="KW-1185">Reference proteome</keyword>
<keyword evidence="1" id="KW-0812">Transmembrane</keyword>
<protein>
    <submittedName>
        <fullName evidence="2">Uncharacterized protein</fullName>
    </submittedName>
</protein>
<dbReference type="KEGG" id="iis:EYM_05995"/>
<reference evidence="2 3" key="1">
    <citation type="submission" date="2013-11" db="EMBL/GenBank/DDBJ databases">
        <title>Comparative genomics of Ignicoccus.</title>
        <authorList>
            <person name="Podar M."/>
        </authorList>
    </citation>
    <scope>NUCLEOTIDE SEQUENCE [LARGE SCALE GENOMIC DNA]</scope>
    <source>
        <strain evidence="2 3">DSM 13165</strain>
    </source>
</reference>
<gene>
    <name evidence="2" type="ORF">EYM_05995</name>
</gene>
<feature type="transmembrane region" description="Helical" evidence="1">
    <location>
        <begin position="316"/>
        <end position="334"/>
    </location>
</feature>
<dbReference type="Proteomes" id="UP000060778">
    <property type="component" value="Chromosome"/>
</dbReference>
<dbReference type="STRING" id="940295.EYM_05995"/>
<dbReference type="GeneID" id="30680579"/>